<accession>A0ABP3P9Q8</accession>
<reference evidence="3" key="1">
    <citation type="journal article" date="2019" name="Int. J. Syst. Evol. Microbiol.">
        <title>The Global Catalogue of Microorganisms (GCM) 10K type strain sequencing project: providing services to taxonomists for standard genome sequencing and annotation.</title>
        <authorList>
            <consortium name="The Broad Institute Genomics Platform"/>
            <consortium name="The Broad Institute Genome Sequencing Center for Infectious Disease"/>
            <person name="Wu L."/>
            <person name="Ma J."/>
        </authorList>
    </citation>
    <scope>NUCLEOTIDE SEQUENCE [LARGE SCALE GENOMIC DNA]</scope>
    <source>
        <strain evidence="3">JCM 5052</strain>
    </source>
</reference>
<evidence type="ECO:0000313" key="3">
    <source>
        <dbReference type="Proteomes" id="UP001501576"/>
    </source>
</evidence>
<gene>
    <name evidence="2" type="ORF">GCM10010390_73380</name>
</gene>
<feature type="compositionally biased region" description="Basic and acidic residues" evidence="1">
    <location>
        <begin position="1"/>
        <end position="11"/>
    </location>
</feature>
<proteinExistence type="predicted"/>
<dbReference type="Proteomes" id="UP001501576">
    <property type="component" value="Unassembled WGS sequence"/>
</dbReference>
<organism evidence="2 3">
    <name type="scientific">Streptomyces mordarskii</name>
    <dbReference type="NCBI Taxonomy" id="1226758"/>
    <lineage>
        <taxon>Bacteria</taxon>
        <taxon>Bacillati</taxon>
        <taxon>Actinomycetota</taxon>
        <taxon>Actinomycetes</taxon>
        <taxon>Kitasatosporales</taxon>
        <taxon>Streptomycetaceae</taxon>
        <taxon>Streptomyces</taxon>
    </lineage>
</organism>
<evidence type="ECO:0000256" key="1">
    <source>
        <dbReference type="SAM" id="MobiDB-lite"/>
    </source>
</evidence>
<comment type="caution">
    <text evidence="2">The sequence shown here is derived from an EMBL/GenBank/DDBJ whole genome shotgun (WGS) entry which is preliminary data.</text>
</comment>
<dbReference type="EMBL" id="BAAABZ010000075">
    <property type="protein sequence ID" value="GAA0560472.1"/>
    <property type="molecule type" value="Genomic_DNA"/>
</dbReference>
<protein>
    <submittedName>
        <fullName evidence="2">Uncharacterized protein</fullName>
    </submittedName>
</protein>
<name>A0ABP3P9Q8_9ACTN</name>
<keyword evidence="3" id="KW-1185">Reference proteome</keyword>
<evidence type="ECO:0000313" key="2">
    <source>
        <dbReference type="EMBL" id="GAA0560472.1"/>
    </source>
</evidence>
<feature type="region of interest" description="Disordered" evidence="1">
    <location>
        <begin position="1"/>
        <end position="24"/>
    </location>
</feature>
<sequence length="72" mass="7664">MGWAAGERDLYRQTGHSGAGLHPLAQQRGRLAVRKEYLDGGLVAGCDQLRSLLPQGKLHIVPYGAAGPRGLT</sequence>